<feature type="region of interest" description="Disordered" evidence="1">
    <location>
        <begin position="138"/>
        <end position="169"/>
    </location>
</feature>
<evidence type="ECO:0000313" key="3">
    <source>
        <dbReference type="Proteomes" id="UP001501371"/>
    </source>
</evidence>
<reference evidence="2 3" key="1">
    <citation type="journal article" date="2019" name="Int. J. Syst. Evol. Microbiol.">
        <title>The Global Catalogue of Microorganisms (GCM) 10K type strain sequencing project: providing services to taxonomists for standard genome sequencing and annotation.</title>
        <authorList>
            <consortium name="The Broad Institute Genomics Platform"/>
            <consortium name="The Broad Institute Genome Sequencing Center for Infectious Disease"/>
            <person name="Wu L."/>
            <person name="Ma J."/>
        </authorList>
    </citation>
    <scope>NUCLEOTIDE SEQUENCE [LARGE SCALE GENOMIC DNA]</scope>
    <source>
        <strain evidence="2 3">JCM 12696</strain>
    </source>
</reference>
<protein>
    <recommendedName>
        <fullName evidence="4">Lipoprotein</fullName>
    </recommendedName>
</protein>
<feature type="compositionally biased region" description="Polar residues" evidence="1">
    <location>
        <begin position="248"/>
        <end position="260"/>
    </location>
</feature>
<dbReference type="EMBL" id="BAAAKV010000011">
    <property type="protein sequence ID" value="GAA1160660.1"/>
    <property type="molecule type" value="Genomic_DNA"/>
</dbReference>
<sequence>MTASGGNHTLRAVGRIAAGTGTGTGAGAGRPRGTGRAPVRLAATAGAVVALVALTATGCGIRTTSVPVDAGPAPSRLPCEISGDGPGTQDPAGVPAQVYLLCASGLVPVERAVRIPDGATRDSGPRAAQALLDELQTRPPAAERAAGFTTSVRGPLTVSGPRKGDPSDALRLSVQPEDLPTTALAQIVCTLAASGTVTSPDADVVLGGPGDYPVRGYPCDQRTKSRPDTAAQPRTPGAAPSDPAATPSGPSDSTGSQEHP</sequence>
<dbReference type="RefSeq" id="WP_344272274.1">
    <property type="nucleotide sequence ID" value="NZ_BAAAKV010000011.1"/>
</dbReference>
<keyword evidence="3" id="KW-1185">Reference proteome</keyword>
<gene>
    <name evidence="2" type="ORF">GCM10009654_16240</name>
</gene>
<evidence type="ECO:0000256" key="1">
    <source>
        <dbReference type="SAM" id="MobiDB-lite"/>
    </source>
</evidence>
<comment type="caution">
    <text evidence="2">The sequence shown here is derived from an EMBL/GenBank/DDBJ whole genome shotgun (WGS) entry which is preliminary data.</text>
</comment>
<evidence type="ECO:0008006" key="4">
    <source>
        <dbReference type="Google" id="ProtNLM"/>
    </source>
</evidence>
<feature type="compositionally biased region" description="Gly residues" evidence="1">
    <location>
        <begin position="20"/>
        <end position="32"/>
    </location>
</feature>
<dbReference type="Proteomes" id="UP001501371">
    <property type="component" value="Unassembled WGS sequence"/>
</dbReference>
<evidence type="ECO:0000313" key="2">
    <source>
        <dbReference type="EMBL" id="GAA1160660.1"/>
    </source>
</evidence>
<accession>A0ABN1UNP2</accession>
<organism evidence="2 3">
    <name type="scientific">Streptomyces hebeiensis</name>
    <dbReference type="NCBI Taxonomy" id="229486"/>
    <lineage>
        <taxon>Bacteria</taxon>
        <taxon>Bacillati</taxon>
        <taxon>Actinomycetota</taxon>
        <taxon>Actinomycetes</taxon>
        <taxon>Kitasatosporales</taxon>
        <taxon>Streptomycetaceae</taxon>
        <taxon>Streptomyces</taxon>
    </lineage>
</organism>
<proteinExistence type="predicted"/>
<name>A0ABN1UNP2_9ACTN</name>
<feature type="region of interest" description="Disordered" evidence="1">
    <location>
        <begin position="198"/>
        <end position="260"/>
    </location>
</feature>
<feature type="region of interest" description="Disordered" evidence="1">
    <location>
        <begin position="15"/>
        <end position="35"/>
    </location>
</feature>